<dbReference type="SUPFAM" id="SSF54001">
    <property type="entry name" value="Cysteine proteinases"/>
    <property type="match status" value="1"/>
</dbReference>
<evidence type="ECO:0000313" key="6">
    <source>
        <dbReference type="EMBL" id="CAI9621612.1"/>
    </source>
</evidence>
<keyword evidence="7" id="KW-1185">Reference proteome</keyword>
<reference evidence="6" key="1">
    <citation type="submission" date="2023-05" db="EMBL/GenBank/DDBJ databases">
        <authorList>
            <person name="Stuckert A."/>
        </authorList>
    </citation>
    <scope>NUCLEOTIDE SEQUENCE</scope>
</reference>
<dbReference type="Gene3D" id="3.30.2140.20">
    <property type="match status" value="1"/>
</dbReference>
<comment type="caution">
    <text evidence="6">The sequence shown here is derived from an EMBL/GenBank/DDBJ whole genome shotgun (WGS) entry which is preliminary data.</text>
</comment>
<dbReference type="EMBL" id="CATNWA010021175">
    <property type="protein sequence ID" value="CAI9621612.1"/>
    <property type="molecule type" value="Genomic_DNA"/>
</dbReference>
<evidence type="ECO:0000256" key="3">
    <source>
        <dbReference type="ARBA" id="ARBA00022679"/>
    </source>
</evidence>
<dbReference type="PANTHER" id="PTHR11786:SF8">
    <property type="entry name" value="ARYLAMINE N-ACETYLTRANSFERASE 1"/>
    <property type="match status" value="1"/>
</dbReference>
<keyword evidence="4 5" id="KW-0012">Acyltransferase</keyword>
<sequence>MDINKYFSRLGYKASCKPANRETLCEIMHHHIMAIPFENLSVHCREPISLDIESIFQKIVMKQRGGWCSEQNHLLFWALKTIGFDVVMLATHVYQPHLDNYNPLATHLLLKVTLDSKTYIVDVGFGSSLQFCQPLELKSGMDQPQIPGIFRLMEIKGMWFLDKIRRTQMVSNSSFSETELLDKASYRKIHCFTLQEKTIDYFLESCKFHQTSPKSAFFNKSVCSLQVSNGVRTLVGWTYTETKYNYRKSVDLVELKTLQNDEVEKVLKEKFGIVLESPLVVVNNSGNYTI</sequence>
<dbReference type="Proteomes" id="UP001162483">
    <property type="component" value="Unassembled WGS sequence"/>
</dbReference>
<evidence type="ECO:0000256" key="4">
    <source>
        <dbReference type="ARBA" id="ARBA00023315"/>
    </source>
</evidence>
<dbReference type="EC" id="2.3.1.5" evidence="2"/>
<gene>
    <name evidence="6" type="ORF">SPARVUS_LOCUS16165426</name>
</gene>
<dbReference type="InterPro" id="IPR053710">
    <property type="entry name" value="Arylamine_NAT_domain_sf"/>
</dbReference>
<dbReference type="Pfam" id="PF00797">
    <property type="entry name" value="Acetyltransf_2"/>
    <property type="match status" value="1"/>
</dbReference>
<evidence type="ECO:0000256" key="5">
    <source>
        <dbReference type="RuleBase" id="RU003452"/>
    </source>
</evidence>
<name>A0ABN9HIJ7_9NEOB</name>
<keyword evidence="3 5" id="KW-0808">Transferase</keyword>
<comment type="similarity">
    <text evidence="1 5">Belongs to the arylamine N-acetyltransferase family.</text>
</comment>
<organism evidence="6 7">
    <name type="scientific">Staurois parvus</name>
    <dbReference type="NCBI Taxonomy" id="386267"/>
    <lineage>
        <taxon>Eukaryota</taxon>
        <taxon>Metazoa</taxon>
        <taxon>Chordata</taxon>
        <taxon>Craniata</taxon>
        <taxon>Vertebrata</taxon>
        <taxon>Euteleostomi</taxon>
        <taxon>Amphibia</taxon>
        <taxon>Batrachia</taxon>
        <taxon>Anura</taxon>
        <taxon>Neobatrachia</taxon>
        <taxon>Ranoidea</taxon>
        <taxon>Ranidae</taxon>
        <taxon>Staurois</taxon>
    </lineage>
</organism>
<dbReference type="PANTHER" id="PTHR11786">
    <property type="entry name" value="N-HYDROXYARYLAMINE O-ACETYLTRANSFERASE"/>
    <property type="match status" value="1"/>
</dbReference>
<proteinExistence type="inferred from homology"/>
<protein>
    <recommendedName>
        <fullName evidence="2">arylamine N-acetyltransferase</fullName>
        <ecNumber evidence="2">2.3.1.5</ecNumber>
    </recommendedName>
</protein>
<accession>A0ABN9HIJ7</accession>
<dbReference type="InterPro" id="IPR001447">
    <property type="entry name" value="Arylamine_N-AcTrfase"/>
</dbReference>
<evidence type="ECO:0000313" key="7">
    <source>
        <dbReference type="Proteomes" id="UP001162483"/>
    </source>
</evidence>
<evidence type="ECO:0000256" key="2">
    <source>
        <dbReference type="ARBA" id="ARBA00012701"/>
    </source>
</evidence>
<dbReference type="InterPro" id="IPR038765">
    <property type="entry name" value="Papain-like_cys_pep_sf"/>
</dbReference>
<dbReference type="PRINTS" id="PR01543">
    <property type="entry name" value="ANATRNSFRASE"/>
</dbReference>
<evidence type="ECO:0000256" key="1">
    <source>
        <dbReference type="ARBA" id="ARBA00006547"/>
    </source>
</evidence>